<organism evidence="1">
    <name type="scientific">Anopheles triannulatus</name>
    <dbReference type="NCBI Taxonomy" id="58253"/>
    <lineage>
        <taxon>Eukaryota</taxon>
        <taxon>Metazoa</taxon>
        <taxon>Ecdysozoa</taxon>
        <taxon>Arthropoda</taxon>
        <taxon>Hexapoda</taxon>
        <taxon>Insecta</taxon>
        <taxon>Pterygota</taxon>
        <taxon>Neoptera</taxon>
        <taxon>Endopterygota</taxon>
        <taxon>Diptera</taxon>
        <taxon>Nematocera</taxon>
        <taxon>Culicoidea</taxon>
        <taxon>Culicidae</taxon>
        <taxon>Anophelinae</taxon>
        <taxon>Anopheles</taxon>
    </lineage>
</organism>
<dbReference type="AlphaFoldDB" id="A0A2M4B3Y2"/>
<evidence type="ECO:0000313" key="1">
    <source>
        <dbReference type="EMBL" id="MBW47749.1"/>
    </source>
</evidence>
<accession>A0A2M4B3Y2</accession>
<name>A0A2M4B3Y2_9DIPT</name>
<reference evidence="1" key="1">
    <citation type="submission" date="2018-01" db="EMBL/GenBank/DDBJ databases">
        <title>An insight into the sialome of Amazonian anophelines.</title>
        <authorList>
            <person name="Ribeiro J.M."/>
            <person name="Scarpassa V."/>
            <person name="Calvo E."/>
        </authorList>
    </citation>
    <scope>NUCLEOTIDE SEQUENCE</scope>
    <source>
        <tissue evidence="1">Salivary glands</tissue>
    </source>
</reference>
<dbReference type="EMBL" id="GGFK01014428">
    <property type="protein sequence ID" value="MBW47749.1"/>
    <property type="molecule type" value="Transcribed_RNA"/>
</dbReference>
<protein>
    <submittedName>
        <fullName evidence="1">Putative secreted protein</fullName>
    </submittedName>
</protein>
<sequence>MLFMFVYYRCCSMIVYAKCLSPSSPSSLNSPHHYDSRLAWSLVKPSPARYPPSILGGSTSTGFDMECL</sequence>
<proteinExistence type="predicted"/>